<proteinExistence type="predicted"/>
<keyword evidence="1" id="KW-0813">Transport</keyword>
<dbReference type="SUPFAM" id="SSF53850">
    <property type="entry name" value="Periplasmic binding protein-like II"/>
    <property type="match status" value="1"/>
</dbReference>
<organism evidence="4">
    <name type="scientific">bioreactor metagenome</name>
    <dbReference type="NCBI Taxonomy" id="1076179"/>
    <lineage>
        <taxon>unclassified sequences</taxon>
        <taxon>metagenomes</taxon>
        <taxon>ecological metagenomes</taxon>
    </lineage>
</organism>
<accession>A0A644YT44</accession>
<reference evidence="4" key="1">
    <citation type="submission" date="2019-08" db="EMBL/GenBank/DDBJ databases">
        <authorList>
            <person name="Kucharzyk K."/>
            <person name="Murdoch R.W."/>
            <person name="Higgins S."/>
            <person name="Loffler F."/>
        </authorList>
    </citation>
    <scope>NUCLEOTIDE SEQUENCE</scope>
</reference>
<dbReference type="PANTHER" id="PTHR30570">
    <property type="entry name" value="PERIPLASMIC PHOSPHATE BINDING COMPONENT OF PHOSPHATE ABC TRANSPORTER"/>
    <property type="match status" value="1"/>
</dbReference>
<dbReference type="EMBL" id="VSSQ01006161">
    <property type="protein sequence ID" value="MPM31740.1"/>
    <property type="molecule type" value="Genomic_DNA"/>
</dbReference>
<gene>
    <name evidence="4" type="ORF">SDC9_78297</name>
</gene>
<dbReference type="AlphaFoldDB" id="A0A644YT44"/>
<dbReference type="Pfam" id="PF12849">
    <property type="entry name" value="PBP_like_2"/>
    <property type="match status" value="1"/>
</dbReference>
<dbReference type="InterPro" id="IPR050811">
    <property type="entry name" value="Phosphate_ABC_transporter"/>
</dbReference>
<dbReference type="PANTHER" id="PTHR30570:SF1">
    <property type="entry name" value="PHOSPHATE-BINDING PROTEIN PSTS"/>
    <property type="match status" value="1"/>
</dbReference>
<comment type="caution">
    <text evidence="4">The sequence shown here is derived from an EMBL/GenBank/DDBJ whole genome shotgun (WGS) entry which is preliminary data.</text>
</comment>
<feature type="domain" description="PBP" evidence="3">
    <location>
        <begin position="53"/>
        <end position="297"/>
    </location>
</feature>
<evidence type="ECO:0000259" key="3">
    <source>
        <dbReference type="Pfam" id="PF12849"/>
    </source>
</evidence>
<evidence type="ECO:0000256" key="1">
    <source>
        <dbReference type="ARBA" id="ARBA00022448"/>
    </source>
</evidence>
<protein>
    <recommendedName>
        <fullName evidence="3">PBP domain-containing protein</fullName>
    </recommendedName>
</protein>
<evidence type="ECO:0000313" key="4">
    <source>
        <dbReference type="EMBL" id="MPM31740.1"/>
    </source>
</evidence>
<keyword evidence="2" id="KW-0732">Signal</keyword>
<dbReference type="InterPro" id="IPR011862">
    <property type="entry name" value="Phos-bd"/>
</dbReference>
<dbReference type="GO" id="GO:0042301">
    <property type="term" value="F:phosphate ion binding"/>
    <property type="evidence" value="ECO:0007669"/>
    <property type="project" value="InterPro"/>
</dbReference>
<evidence type="ECO:0000256" key="2">
    <source>
        <dbReference type="ARBA" id="ARBA00022729"/>
    </source>
</evidence>
<sequence>MKKVLMVTMLSLTLASLFAGGKSEQSTPAANSFAWIEEGTIHALPMVNPIKVTGNIITAGSSTVYPLSERMAERFKEEGYSGVITIDSIGSGAGFERFTVAGETDIANASRPIKAKEIDAAKTIGRTPLEFRVGTDALAVVVSKANTFAKNVTKEELARLFSTATTWKDVNPSWPNQPIQRFIPGTDSGTFDYFAEEVFASNPEPLLSAKNLQLSEDDNILVQGIKGSPYAVGFFGYAYYAENESSLNILSINGVEAVKANVDNNTYPLARPLFLYSDAEVMRSKSQVAAFIDFYLSYVNEEVIKVGYFPASEEDIDKGRKLWLEAMQGTY</sequence>
<dbReference type="InterPro" id="IPR024370">
    <property type="entry name" value="PBP_domain"/>
</dbReference>
<dbReference type="Gene3D" id="3.40.190.10">
    <property type="entry name" value="Periplasmic binding protein-like II"/>
    <property type="match status" value="2"/>
</dbReference>
<name>A0A644YT44_9ZZZZ</name>
<dbReference type="NCBIfam" id="TIGR02136">
    <property type="entry name" value="ptsS_2"/>
    <property type="match status" value="1"/>
</dbReference>
<dbReference type="CDD" id="cd13654">
    <property type="entry name" value="PBP2_phosphate_like_2"/>
    <property type="match status" value="1"/>
</dbReference>